<comment type="subcellular location">
    <subcellularLocation>
        <location evidence="6">Cell membrane</location>
        <topology evidence="6">Multi-pass membrane protein</topology>
    </subcellularLocation>
    <subcellularLocation>
        <location evidence="1">Membrane</location>
        <topology evidence="1">Multi-pass membrane protein</topology>
    </subcellularLocation>
</comment>
<sequence length="276" mass="29285">MMVTWAVARLVSGRGSGRISVGRVGAVVGRNVGALRSGASYWLVLVSGFFEPLLYLLSIGVGVGALVGRIPVGDGRVVSYAVFVAPAMLAVSAMNGALSETTFNFFFKMRYAKTFEAVLATPVRPIEVALGELSWAMVRSSVYTALFLVVMVVLGLAEPVWALAAFPATMLVGLSFGALGMAVSTLLRGWQDFDLMTAAQLSLFLFSGTFSPVADYPGVVEVVVRVTPLYHSVELVRGLASGVPQWGLLGHAGYLVVMAVAGLWFAARRIERVLCA</sequence>
<dbReference type="InterPro" id="IPR000412">
    <property type="entry name" value="ABC_2_transport"/>
</dbReference>
<evidence type="ECO:0000259" key="7">
    <source>
        <dbReference type="PROSITE" id="PS51012"/>
    </source>
</evidence>
<evidence type="ECO:0000313" key="8">
    <source>
        <dbReference type="EMBL" id="MFD1537256.1"/>
    </source>
</evidence>
<comment type="caution">
    <text evidence="8">The sequence shown here is derived from an EMBL/GenBank/DDBJ whole genome shotgun (WGS) entry which is preliminary data.</text>
</comment>
<evidence type="ECO:0000256" key="3">
    <source>
        <dbReference type="ARBA" id="ARBA00022989"/>
    </source>
</evidence>
<proteinExistence type="inferred from homology"/>
<comment type="caution">
    <text evidence="6">Lacks conserved residue(s) required for the propagation of feature annotation.</text>
</comment>
<keyword evidence="6" id="KW-0813">Transport</keyword>
<reference evidence="9" key="1">
    <citation type="journal article" date="2019" name="Int. J. Syst. Evol. Microbiol.">
        <title>The Global Catalogue of Microorganisms (GCM) 10K type strain sequencing project: providing services to taxonomists for standard genome sequencing and annotation.</title>
        <authorList>
            <consortium name="The Broad Institute Genomics Platform"/>
            <consortium name="The Broad Institute Genome Sequencing Center for Infectious Disease"/>
            <person name="Wu L."/>
            <person name="Ma J."/>
        </authorList>
    </citation>
    <scope>NUCLEOTIDE SEQUENCE [LARGE SCALE GENOMIC DNA]</scope>
    <source>
        <strain evidence="9">CGMCC 1.15399</strain>
    </source>
</reference>
<feature type="transmembrane region" description="Helical" evidence="6">
    <location>
        <begin position="140"/>
        <end position="157"/>
    </location>
</feature>
<dbReference type="EMBL" id="JBHUCM010000008">
    <property type="protein sequence ID" value="MFD1537256.1"/>
    <property type="molecule type" value="Genomic_DNA"/>
</dbReference>
<evidence type="ECO:0000256" key="4">
    <source>
        <dbReference type="ARBA" id="ARBA00023136"/>
    </source>
</evidence>
<dbReference type="PANTHER" id="PTHR43229">
    <property type="entry name" value="NODULATION PROTEIN J"/>
    <property type="match status" value="1"/>
</dbReference>
<keyword evidence="5" id="KW-0046">Antibiotic resistance</keyword>
<keyword evidence="4 6" id="KW-0472">Membrane</keyword>
<dbReference type="InterPro" id="IPR047817">
    <property type="entry name" value="ABC2_TM_bact-type"/>
</dbReference>
<name>A0ABW4G4Q3_9ACTN</name>
<evidence type="ECO:0000256" key="6">
    <source>
        <dbReference type="RuleBase" id="RU361157"/>
    </source>
</evidence>
<comment type="similarity">
    <text evidence="6">Belongs to the ABC-2 integral membrane protein family.</text>
</comment>
<dbReference type="Proteomes" id="UP001597097">
    <property type="component" value="Unassembled WGS sequence"/>
</dbReference>
<evidence type="ECO:0000256" key="2">
    <source>
        <dbReference type="ARBA" id="ARBA00022692"/>
    </source>
</evidence>
<dbReference type="PROSITE" id="PS51012">
    <property type="entry name" value="ABC_TM2"/>
    <property type="match status" value="1"/>
</dbReference>
<feature type="transmembrane region" description="Helical" evidence="6">
    <location>
        <begin position="77"/>
        <end position="98"/>
    </location>
</feature>
<evidence type="ECO:0000313" key="9">
    <source>
        <dbReference type="Proteomes" id="UP001597097"/>
    </source>
</evidence>
<feature type="transmembrane region" description="Helical" evidence="6">
    <location>
        <begin position="164"/>
        <end position="187"/>
    </location>
</feature>
<accession>A0ABW4G4Q3</accession>
<keyword evidence="3 6" id="KW-1133">Transmembrane helix</keyword>
<feature type="transmembrane region" description="Helical" evidence="6">
    <location>
        <begin position="41"/>
        <end position="65"/>
    </location>
</feature>
<dbReference type="Pfam" id="PF01061">
    <property type="entry name" value="ABC2_membrane"/>
    <property type="match status" value="1"/>
</dbReference>
<gene>
    <name evidence="8" type="ORF">ACFSJ0_09440</name>
</gene>
<organism evidence="8 9">
    <name type="scientific">Nonomuraea guangzhouensis</name>
    <dbReference type="NCBI Taxonomy" id="1291555"/>
    <lineage>
        <taxon>Bacteria</taxon>
        <taxon>Bacillati</taxon>
        <taxon>Actinomycetota</taxon>
        <taxon>Actinomycetes</taxon>
        <taxon>Streptosporangiales</taxon>
        <taxon>Streptosporangiaceae</taxon>
        <taxon>Nonomuraea</taxon>
    </lineage>
</organism>
<evidence type="ECO:0000256" key="1">
    <source>
        <dbReference type="ARBA" id="ARBA00004141"/>
    </source>
</evidence>
<keyword evidence="9" id="KW-1185">Reference proteome</keyword>
<keyword evidence="2 6" id="KW-0812">Transmembrane</keyword>
<keyword evidence="6" id="KW-1003">Cell membrane</keyword>
<dbReference type="InterPro" id="IPR051784">
    <property type="entry name" value="Nod_factor_ABC_transporter"/>
</dbReference>
<dbReference type="RefSeq" id="WP_219528733.1">
    <property type="nucleotide sequence ID" value="NZ_JAHKRM010000005.1"/>
</dbReference>
<feature type="transmembrane region" description="Helical" evidence="6">
    <location>
        <begin position="246"/>
        <end position="267"/>
    </location>
</feature>
<dbReference type="PANTHER" id="PTHR43229:SF2">
    <property type="entry name" value="NODULATION PROTEIN J"/>
    <property type="match status" value="1"/>
</dbReference>
<dbReference type="InterPro" id="IPR013525">
    <property type="entry name" value="ABC2_TM"/>
</dbReference>
<evidence type="ECO:0000256" key="5">
    <source>
        <dbReference type="ARBA" id="ARBA00023251"/>
    </source>
</evidence>
<dbReference type="PIRSF" id="PIRSF006648">
    <property type="entry name" value="DrrB"/>
    <property type="match status" value="1"/>
</dbReference>
<feature type="domain" description="ABC transmembrane type-2" evidence="7">
    <location>
        <begin position="43"/>
        <end position="273"/>
    </location>
</feature>
<protein>
    <recommendedName>
        <fullName evidence="6">Transport permease protein</fullName>
    </recommendedName>
</protein>